<proteinExistence type="inferred from homology"/>
<dbReference type="GO" id="GO:0009089">
    <property type="term" value="P:lysine biosynthetic process via diaminopimelate"/>
    <property type="evidence" value="ECO:0007669"/>
    <property type="project" value="UniProtKB-UniRule"/>
</dbReference>
<evidence type="ECO:0000256" key="4">
    <source>
        <dbReference type="ARBA" id="ARBA00022605"/>
    </source>
</evidence>
<evidence type="ECO:0000313" key="10">
    <source>
        <dbReference type="EMBL" id="MBK1790911.1"/>
    </source>
</evidence>
<dbReference type="PANTHER" id="PTHR31689:SF0">
    <property type="entry name" value="DIAMINOPIMELATE EPIMERASE"/>
    <property type="match status" value="1"/>
</dbReference>
<evidence type="ECO:0000256" key="9">
    <source>
        <dbReference type="PROSITE-ProRule" id="PRU10125"/>
    </source>
</evidence>
<keyword evidence="5 8" id="KW-0457">Lysine biosynthesis</keyword>
<comment type="function">
    <text evidence="8">Catalyzes the stereoinversion of LL-2,6-diaminopimelate (L,L-DAP) to meso-diaminopimelate (meso-DAP), a precursor of L-lysine and an essential component of the bacterial peptidoglycan.</text>
</comment>
<evidence type="ECO:0000256" key="8">
    <source>
        <dbReference type="HAMAP-Rule" id="MF_00197"/>
    </source>
</evidence>
<dbReference type="GO" id="GO:0005829">
    <property type="term" value="C:cytosol"/>
    <property type="evidence" value="ECO:0007669"/>
    <property type="project" value="TreeGrafter"/>
</dbReference>
<dbReference type="NCBIfam" id="TIGR00652">
    <property type="entry name" value="DapF"/>
    <property type="match status" value="1"/>
</dbReference>
<dbReference type="EMBL" id="JAENIM010000036">
    <property type="protein sequence ID" value="MBK1790911.1"/>
    <property type="molecule type" value="Genomic_DNA"/>
</dbReference>
<keyword evidence="8" id="KW-0963">Cytoplasm</keyword>
<dbReference type="PROSITE" id="PS01326">
    <property type="entry name" value="DAP_EPIMERASE"/>
    <property type="match status" value="1"/>
</dbReference>
<dbReference type="PANTHER" id="PTHR31689">
    <property type="entry name" value="DIAMINOPIMELATE EPIMERASE, CHLOROPLASTIC"/>
    <property type="match status" value="1"/>
</dbReference>
<keyword evidence="11" id="KW-1185">Reference proteome</keyword>
<feature type="binding site" evidence="8">
    <location>
        <position position="65"/>
    </location>
    <ligand>
        <name>substrate</name>
    </ligand>
</feature>
<comment type="catalytic activity">
    <reaction evidence="7 8">
        <text>(2S,6S)-2,6-diaminopimelate = meso-2,6-diaminopimelate</text>
        <dbReference type="Rhea" id="RHEA:15393"/>
        <dbReference type="ChEBI" id="CHEBI:57609"/>
        <dbReference type="ChEBI" id="CHEBI:57791"/>
        <dbReference type="EC" id="5.1.1.7"/>
    </reaction>
</comment>
<keyword evidence="4 8" id="KW-0028">Amino-acid biosynthesis</keyword>
<evidence type="ECO:0000256" key="2">
    <source>
        <dbReference type="ARBA" id="ARBA00010219"/>
    </source>
</evidence>
<dbReference type="GO" id="GO:0008837">
    <property type="term" value="F:diaminopimelate epimerase activity"/>
    <property type="evidence" value="ECO:0007669"/>
    <property type="project" value="UniProtKB-UniRule"/>
</dbReference>
<feature type="binding site" evidence="8">
    <location>
        <begin position="75"/>
        <end position="76"/>
    </location>
    <ligand>
        <name>substrate</name>
    </ligand>
</feature>
<keyword evidence="6 8" id="KW-0413">Isomerase</keyword>
<organism evidence="10 11">
    <name type="scientific">Persicirhabdus sediminis</name>
    <dbReference type="NCBI Taxonomy" id="454144"/>
    <lineage>
        <taxon>Bacteria</taxon>
        <taxon>Pseudomonadati</taxon>
        <taxon>Verrucomicrobiota</taxon>
        <taxon>Verrucomicrobiia</taxon>
        <taxon>Verrucomicrobiales</taxon>
        <taxon>Verrucomicrobiaceae</taxon>
        <taxon>Persicirhabdus</taxon>
    </lineage>
</organism>
<feature type="binding site" evidence="8">
    <location>
        <position position="13"/>
    </location>
    <ligand>
        <name>substrate</name>
    </ligand>
</feature>
<feature type="binding site" evidence="8">
    <location>
        <position position="181"/>
    </location>
    <ligand>
        <name>substrate</name>
    </ligand>
</feature>
<evidence type="ECO:0000313" key="11">
    <source>
        <dbReference type="Proteomes" id="UP000624703"/>
    </source>
</evidence>
<feature type="active site" evidence="9">
    <location>
        <position position="74"/>
    </location>
</feature>
<dbReference type="SUPFAM" id="SSF54506">
    <property type="entry name" value="Diaminopimelate epimerase-like"/>
    <property type="match status" value="2"/>
</dbReference>
<dbReference type="Proteomes" id="UP000624703">
    <property type="component" value="Unassembled WGS sequence"/>
</dbReference>
<evidence type="ECO:0000256" key="7">
    <source>
        <dbReference type="ARBA" id="ARBA00051712"/>
    </source>
</evidence>
<comment type="caution">
    <text evidence="10">The sequence shown here is derived from an EMBL/GenBank/DDBJ whole genome shotgun (WGS) entry which is preliminary data.</text>
</comment>
<evidence type="ECO:0000256" key="1">
    <source>
        <dbReference type="ARBA" id="ARBA00005196"/>
    </source>
</evidence>
<feature type="site" description="Could be important to modulate the pK values of the two catalytic cysteine residues" evidence="8">
    <location>
        <position position="199"/>
    </location>
</feature>
<feature type="binding site" evidence="8">
    <location>
        <begin position="199"/>
        <end position="200"/>
    </location>
    <ligand>
        <name>substrate</name>
    </ligand>
</feature>
<feature type="binding site" evidence="8">
    <location>
        <begin position="210"/>
        <end position="211"/>
    </location>
    <ligand>
        <name>substrate</name>
    </ligand>
</feature>
<evidence type="ECO:0000256" key="6">
    <source>
        <dbReference type="ARBA" id="ARBA00023235"/>
    </source>
</evidence>
<protein>
    <recommendedName>
        <fullName evidence="3 8">Diaminopimelate epimerase</fullName>
        <shortName evidence="8">DAP epimerase</shortName>
        <ecNumber evidence="3 8">5.1.1.7</ecNumber>
    </recommendedName>
    <alternativeName>
        <fullName evidence="8">PLP-independent amino acid racemase</fullName>
    </alternativeName>
</protein>
<comment type="pathway">
    <text evidence="1 8">Amino-acid biosynthesis; L-lysine biosynthesis via DAP pathway; DL-2,6-diaminopimelate from LL-2,6-diaminopimelate: step 1/1.</text>
</comment>
<dbReference type="InterPro" id="IPR001653">
    <property type="entry name" value="DAP_epimerase_DapF"/>
</dbReference>
<comment type="subunit">
    <text evidence="8">Homodimer.</text>
</comment>
<gene>
    <name evidence="8" type="primary">dapF</name>
    <name evidence="10" type="ORF">JIN82_07045</name>
</gene>
<dbReference type="Pfam" id="PF01678">
    <property type="entry name" value="DAP_epimerase"/>
    <property type="match status" value="2"/>
</dbReference>
<comment type="caution">
    <text evidence="8">Lacks conserved residue(s) required for the propagation of feature annotation.</text>
</comment>
<accession>A0A8J7MD15</accession>
<feature type="active site" description="Proton acceptor" evidence="8">
    <location>
        <position position="209"/>
    </location>
</feature>
<dbReference type="EC" id="5.1.1.7" evidence="3 8"/>
<dbReference type="AlphaFoldDB" id="A0A8J7MD15"/>
<name>A0A8J7MD15_9BACT</name>
<dbReference type="InterPro" id="IPR018510">
    <property type="entry name" value="DAP_epimerase_AS"/>
</dbReference>
<evidence type="ECO:0000256" key="3">
    <source>
        <dbReference type="ARBA" id="ARBA00013080"/>
    </source>
</evidence>
<sequence length="273" mass="29057">MKLSFTKMNGAGNDFVVLDNRDLSIQLSKEQIAQLCHRQRGIGADGLLAVEPAEQGADYKFRYYNADGGEAEMCGNGARCFGAYTSQLSQPAAQQVSFETIAGTLAADMVSGGNVKIAMSNPFDFQLDTGVKIDGLDAVVRFINTGVPHVVVFVENLAELDVVKFGAAIRYHEKFAPAGTNVNFAQVIGENHIAIRTYERGVEGETLACGTGMCACALFNHILDGASSPVKVDVAGGDTLEIGFEAVNAQQGEFVNVTLTGPADFTYRGEIVI</sequence>
<comment type="similarity">
    <text evidence="2 8">Belongs to the diaminopimelate epimerase family.</text>
</comment>
<feature type="active site" description="Proton donor" evidence="8">
    <location>
        <position position="74"/>
    </location>
</feature>
<dbReference type="UniPathway" id="UPA00034">
    <property type="reaction ID" value="UER00025"/>
</dbReference>
<reference evidence="10" key="1">
    <citation type="submission" date="2021-01" db="EMBL/GenBank/DDBJ databases">
        <title>Modified the classification status of verrucomicrobia.</title>
        <authorList>
            <person name="Feng X."/>
        </authorList>
    </citation>
    <scope>NUCLEOTIDE SEQUENCE</scope>
    <source>
        <strain evidence="10">_KCTC 22039</strain>
    </source>
</reference>
<comment type="subcellular location">
    <subcellularLocation>
        <location evidence="8">Cytoplasm</location>
    </subcellularLocation>
</comment>
<dbReference type="HAMAP" id="MF_00197">
    <property type="entry name" value="DAP_epimerase"/>
    <property type="match status" value="1"/>
</dbReference>
<dbReference type="RefSeq" id="WP_200310933.1">
    <property type="nucleotide sequence ID" value="NZ_JAENIM010000036.1"/>
</dbReference>
<evidence type="ECO:0000256" key="5">
    <source>
        <dbReference type="ARBA" id="ARBA00023154"/>
    </source>
</evidence>
<dbReference type="Gene3D" id="3.10.310.10">
    <property type="entry name" value="Diaminopimelate Epimerase, Chain A, domain 1"/>
    <property type="match status" value="2"/>
</dbReference>
<feature type="site" description="Could be important to modulate the pK values of the two catalytic cysteine residues" evidence="8">
    <location>
        <position position="149"/>
    </location>
</feature>